<comment type="subcellular location">
    <subcellularLocation>
        <location evidence="1">Cell membrane</location>
        <topology evidence="1">Multi-pass membrane protein</topology>
    </subcellularLocation>
</comment>
<evidence type="ECO:0000313" key="9">
    <source>
        <dbReference type="EMBL" id="SVB73938.1"/>
    </source>
</evidence>
<name>A0A382GFG5_9ZZZZ</name>
<dbReference type="InterPro" id="IPR050171">
    <property type="entry name" value="MFS_Transporters"/>
</dbReference>
<evidence type="ECO:0000256" key="7">
    <source>
        <dbReference type="SAM" id="Phobius"/>
    </source>
</evidence>
<dbReference type="PROSITE" id="PS50850">
    <property type="entry name" value="MFS"/>
    <property type="match status" value="1"/>
</dbReference>
<dbReference type="InterPro" id="IPR011701">
    <property type="entry name" value="MFS"/>
</dbReference>
<evidence type="ECO:0000256" key="4">
    <source>
        <dbReference type="ARBA" id="ARBA00022692"/>
    </source>
</evidence>
<dbReference type="PANTHER" id="PTHR23517:SF13">
    <property type="entry name" value="MAJOR FACILITATOR SUPERFAMILY MFS_1"/>
    <property type="match status" value="1"/>
</dbReference>
<dbReference type="GO" id="GO:0022857">
    <property type="term" value="F:transmembrane transporter activity"/>
    <property type="evidence" value="ECO:0007669"/>
    <property type="project" value="InterPro"/>
</dbReference>
<dbReference type="AlphaFoldDB" id="A0A382GFG5"/>
<feature type="domain" description="Major facilitator superfamily (MFS) profile" evidence="8">
    <location>
        <begin position="21"/>
        <end position="114"/>
    </location>
</feature>
<dbReference type="SUPFAM" id="SSF103473">
    <property type="entry name" value="MFS general substrate transporter"/>
    <property type="match status" value="1"/>
</dbReference>
<gene>
    <name evidence="9" type="ORF">METZ01_LOCUS226792</name>
</gene>
<accession>A0A382GFG5</accession>
<dbReference type="Pfam" id="PF07690">
    <property type="entry name" value="MFS_1"/>
    <property type="match status" value="1"/>
</dbReference>
<feature type="non-terminal residue" evidence="9">
    <location>
        <position position="114"/>
    </location>
</feature>
<dbReference type="InterPro" id="IPR020846">
    <property type="entry name" value="MFS_dom"/>
</dbReference>
<keyword evidence="6 7" id="KW-0472">Membrane</keyword>
<keyword evidence="2" id="KW-0813">Transport</keyword>
<keyword evidence="4 7" id="KW-0812">Transmembrane</keyword>
<feature type="transmembrane region" description="Helical" evidence="7">
    <location>
        <begin position="21"/>
        <end position="40"/>
    </location>
</feature>
<dbReference type="InterPro" id="IPR036259">
    <property type="entry name" value="MFS_trans_sf"/>
</dbReference>
<evidence type="ECO:0000256" key="3">
    <source>
        <dbReference type="ARBA" id="ARBA00022475"/>
    </source>
</evidence>
<sequence>MYKKKYIILKYLFKEIKENPSIIFVIVGTFLFWVSLYLYVPILPNHAKAIGASSTMIGYIIASYAIGQMFLRIPLGYAVDKWGTKPFAILTMICSATGSFGLALADNSFEIFLA</sequence>
<dbReference type="PANTHER" id="PTHR23517">
    <property type="entry name" value="RESISTANCE PROTEIN MDTM, PUTATIVE-RELATED-RELATED"/>
    <property type="match status" value="1"/>
</dbReference>
<evidence type="ECO:0000256" key="6">
    <source>
        <dbReference type="ARBA" id="ARBA00023136"/>
    </source>
</evidence>
<dbReference type="EMBL" id="UINC01055267">
    <property type="protein sequence ID" value="SVB73938.1"/>
    <property type="molecule type" value="Genomic_DNA"/>
</dbReference>
<evidence type="ECO:0000259" key="8">
    <source>
        <dbReference type="PROSITE" id="PS50850"/>
    </source>
</evidence>
<protein>
    <recommendedName>
        <fullName evidence="8">Major facilitator superfamily (MFS) profile domain-containing protein</fullName>
    </recommendedName>
</protein>
<organism evidence="9">
    <name type="scientific">marine metagenome</name>
    <dbReference type="NCBI Taxonomy" id="408172"/>
    <lineage>
        <taxon>unclassified sequences</taxon>
        <taxon>metagenomes</taxon>
        <taxon>ecological metagenomes</taxon>
    </lineage>
</organism>
<evidence type="ECO:0000256" key="5">
    <source>
        <dbReference type="ARBA" id="ARBA00022989"/>
    </source>
</evidence>
<proteinExistence type="predicted"/>
<feature type="transmembrane region" description="Helical" evidence="7">
    <location>
        <begin position="87"/>
        <end position="105"/>
    </location>
</feature>
<evidence type="ECO:0000256" key="2">
    <source>
        <dbReference type="ARBA" id="ARBA00022448"/>
    </source>
</evidence>
<keyword evidence="3" id="KW-1003">Cell membrane</keyword>
<keyword evidence="5 7" id="KW-1133">Transmembrane helix</keyword>
<evidence type="ECO:0000256" key="1">
    <source>
        <dbReference type="ARBA" id="ARBA00004651"/>
    </source>
</evidence>
<reference evidence="9" key="1">
    <citation type="submission" date="2018-05" db="EMBL/GenBank/DDBJ databases">
        <authorList>
            <person name="Lanie J.A."/>
            <person name="Ng W.-L."/>
            <person name="Kazmierczak K.M."/>
            <person name="Andrzejewski T.M."/>
            <person name="Davidsen T.M."/>
            <person name="Wayne K.J."/>
            <person name="Tettelin H."/>
            <person name="Glass J.I."/>
            <person name="Rusch D."/>
            <person name="Podicherti R."/>
            <person name="Tsui H.-C.T."/>
            <person name="Winkler M.E."/>
        </authorList>
    </citation>
    <scope>NUCLEOTIDE SEQUENCE</scope>
</reference>
<dbReference type="Gene3D" id="1.20.1250.20">
    <property type="entry name" value="MFS general substrate transporter like domains"/>
    <property type="match status" value="1"/>
</dbReference>
<dbReference type="GO" id="GO:0005886">
    <property type="term" value="C:plasma membrane"/>
    <property type="evidence" value="ECO:0007669"/>
    <property type="project" value="UniProtKB-SubCell"/>
</dbReference>